<dbReference type="RefSeq" id="WP_161006387.1">
    <property type="nucleotide sequence ID" value="NZ_WWCN01000005.1"/>
</dbReference>
<feature type="transmembrane region" description="Helical" evidence="1">
    <location>
        <begin position="79"/>
        <end position="100"/>
    </location>
</feature>
<name>A0A6L8K796_9BURK</name>
<evidence type="ECO:0000313" key="3">
    <source>
        <dbReference type="Proteomes" id="UP000479335"/>
    </source>
</evidence>
<proteinExistence type="predicted"/>
<keyword evidence="1" id="KW-0472">Membrane</keyword>
<feature type="transmembrane region" description="Helical" evidence="1">
    <location>
        <begin position="106"/>
        <end position="128"/>
    </location>
</feature>
<comment type="caution">
    <text evidence="2">The sequence shown here is derived from an EMBL/GenBank/DDBJ whole genome shotgun (WGS) entry which is preliminary data.</text>
</comment>
<dbReference type="EMBL" id="WWCN01000005">
    <property type="protein sequence ID" value="MYM22875.1"/>
    <property type="molecule type" value="Genomic_DNA"/>
</dbReference>
<accession>A0A6L8K796</accession>
<sequence length="134" mass="14615">MTQPSPKSAQLVRALIYAALLLGMAALVRFYCSDTPSPEWTQRLFGVLTGCAVIWYANKVPKALLPLAYLRCDPAVEQSLRRVCGWSLLLGGLGYVIAWLAAPIAWAYLAAAAALGSALCVFLLCLAWRWGRRS</sequence>
<feature type="transmembrane region" description="Helical" evidence="1">
    <location>
        <begin position="12"/>
        <end position="28"/>
    </location>
</feature>
<keyword evidence="1" id="KW-1133">Transmembrane helix</keyword>
<evidence type="ECO:0000256" key="1">
    <source>
        <dbReference type="SAM" id="Phobius"/>
    </source>
</evidence>
<evidence type="ECO:0000313" key="2">
    <source>
        <dbReference type="EMBL" id="MYM22875.1"/>
    </source>
</evidence>
<organism evidence="2 3">
    <name type="scientific">Duganella flavida</name>
    <dbReference type="NCBI Taxonomy" id="2692175"/>
    <lineage>
        <taxon>Bacteria</taxon>
        <taxon>Pseudomonadati</taxon>
        <taxon>Pseudomonadota</taxon>
        <taxon>Betaproteobacteria</taxon>
        <taxon>Burkholderiales</taxon>
        <taxon>Oxalobacteraceae</taxon>
        <taxon>Telluria group</taxon>
        <taxon>Duganella</taxon>
    </lineage>
</organism>
<dbReference type="AlphaFoldDB" id="A0A6L8K796"/>
<dbReference type="Proteomes" id="UP000479335">
    <property type="component" value="Unassembled WGS sequence"/>
</dbReference>
<reference evidence="2 3" key="1">
    <citation type="submission" date="2019-12" db="EMBL/GenBank/DDBJ databases">
        <title>Novel species isolated from a subtropical stream in China.</title>
        <authorList>
            <person name="Lu H."/>
        </authorList>
    </citation>
    <scope>NUCLEOTIDE SEQUENCE [LARGE SCALE GENOMIC DNA]</scope>
    <source>
        <strain evidence="2 3">FT135W</strain>
    </source>
</reference>
<gene>
    <name evidence="2" type="ORF">GTP46_09480</name>
</gene>
<keyword evidence="1" id="KW-0812">Transmembrane</keyword>
<protein>
    <submittedName>
        <fullName evidence="2">Uncharacterized protein</fullName>
    </submittedName>
</protein>
<keyword evidence="3" id="KW-1185">Reference proteome</keyword>